<dbReference type="Proteomes" id="UP000199527">
    <property type="component" value="Unassembled WGS sequence"/>
</dbReference>
<keyword evidence="1" id="KW-0812">Transmembrane</keyword>
<evidence type="ECO:0008006" key="4">
    <source>
        <dbReference type="Google" id="ProtNLM"/>
    </source>
</evidence>
<name>A0A1G8JZ04_9GAMM</name>
<feature type="transmembrane region" description="Helical" evidence="1">
    <location>
        <begin position="58"/>
        <end position="81"/>
    </location>
</feature>
<keyword evidence="1" id="KW-1133">Transmembrane helix</keyword>
<sequence>MNRFSLSDAILLGGLALLLVSFKAVVRLKLGLTGHSMFLLVLVYLLARGLVPQRGSVLYCGLMTGLLALIMGVGKGGPLVLLKFLLPALGMELALLLLPMAPWFTAQALLVAAAALTVWVGKGALELWLAGADPAVILIQSGWKTLGGGLFSTLGACCTPMLLQRLAHHQLIPTHRQPQ</sequence>
<feature type="transmembrane region" description="Helical" evidence="1">
    <location>
        <begin position="33"/>
        <end position="51"/>
    </location>
</feature>
<gene>
    <name evidence="2" type="ORF">SAMN04488540_101201</name>
</gene>
<dbReference type="AlphaFoldDB" id="A0A1G8JZ04"/>
<feature type="transmembrane region" description="Helical" evidence="1">
    <location>
        <begin position="101"/>
        <end position="120"/>
    </location>
</feature>
<evidence type="ECO:0000313" key="2">
    <source>
        <dbReference type="EMBL" id="SDI36442.1"/>
    </source>
</evidence>
<accession>A0A1G8JZ04</accession>
<evidence type="ECO:0000256" key="1">
    <source>
        <dbReference type="SAM" id="Phobius"/>
    </source>
</evidence>
<dbReference type="OrthoDB" id="6400348at2"/>
<evidence type="ECO:0000313" key="3">
    <source>
        <dbReference type="Proteomes" id="UP000199527"/>
    </source>
</evidence>
<dbReference type="RefSeq" id="WP_090360495.1">
    <property type="nucleotide sequence ID" value="NZ_FNEM01000001.1"/>
</dbReference>
<proteinExistence type="predicted"/>
<keyword evidence="3" id="KW-1185">Reference proteome</keyword>
<keyword evidence="1" id="KW-0472">Membrane</keyword>
<organism evidence="2 3">
    <name type="scientific">Ferrimonas sediminum</name>
    <dbReference type="NCBI Taxonomy" id="718193"/>
    <lineage>
        <taxon>Bacteria</taxon>
        <taxon>Pseudomonadati</taxon>
        <taxon>Pseudomonadota</taxon>
        <taxon>Gammaproteobacteria</taxon>
        <taxon>Alteromonadales</taxon>
        <taxon>Ferrimonadaceae</taxon>
        <taxon>Ferrimonas</taxon>
    </lineage>
</organism>
<protein>
    <recommendedName>
        <fullName evidence="4">Core component of ECF transporter</fullName>
    </recommendedName>
</protein>
<reference evidence="3" key="1">
    <citation type="submission" date="2016-10" db="EMBL/GenBank/DDBJ databases">
        <authorList>
            <person name="Varghese N."/>
            <person name="Submissions S."/>
        </authorList>
    </citation>
    <scope>NUCLEOTIDE SEQUENCE [LARGE SCALE GENOMIC DNA]</scope>
    <source>
        <strain evidence="3">DSM 23317</strain>
    </source>
</reference>
<dbReference type="EMBL" id="FNEM01000001">
    <property type="protein sequence ID" value="SDI36442.1"/>
    <property type="molecule type" value="Genomic_DNA"/>
</dbReference>